<gene>
    <name evidence="1" type="ORF">ACJ72_08040</name>
</gene>
<dbReference type="STRING" id="1658172.A0A1B7NLE5"/>
<proteinExistence type="predicted"/>
<dbReference type="AlphaFoldDB" id="A0A1B7NLE5"/>
<dbReference type="Proteomes" id="UP000091918">
    <property type="component" value="Unassembled WGS sequence"/>
</dbReference>
<name>A0A1B7NLE5_9EURO</name>
<reference evidence="1 2" key="1">
    <citation type="submission" date="2015-07" db="EMBL/GenBank/DDBJ databases">
        <title>Emmonsia species relationships and genome sequence.</title>
        <authorList>
            <person name="Cuomo C.A."/>
            <person name="Schwartz I.S."/>
            <person name="Kenyon C."/>
            <person name="de Hoog G.S."/>
            <person name="Govender N.P."/>
            <person name="Botha A."/>
            <person name="Moreno L."/>
            <person name="de Vries M."/>
            <person name="Munoz J.F."/>
            <person name="Stielow J.B."/>
        </authorList>
    </citation>
    <scope>NUCLEOTIDE SEQUENCE [LARGE SCALE GENOMIC DNA]</scope>
    <source>
        <strain evidence="1 2">CBS 136260</strain>
    </source>
</reference>
<dbReference type="EMBL" id="LGUA01002205">
    <property type="protein sequence ID" value="OAX77659.1"/>
    <property type="molecule type" value="Genomic_DNA"/>
</dbReference>
<sequence>MSMSITPPQRESVNLGQTDNKLIRGSIFLDENEPFSQLITGVWLESQNREIHLLDGGVVRLWRQWLGDMDRSRKLKERILMSRSGVVVCAGRENYYALKVRSENNNDREAIIYPWEEDNSIIWLGDKRAGVRFRVCHARRAEGLRFAGDSGSDGVDDGDYDDENIPVCYDIEIEELLVRTTTLLFAVEKGYCTW</sequence>
<organism evidence="1 2">
    <name type="scientific">Emergomyces africanus</name>
    <dbReference type="NCBI Taxonomy" id="1955775"/>
    <lineage>
        <taxon>Eukaryota</taxon>
        <taxon>Fungi</taxon>
        <taxon>Dikarya</taxon>
        <taxon>Ascomycota</taxon>
        <taxon>Pezizomycotina</taxon>
        <taxon>Eurotiomycetes</taxon>
        <taxon>Eurotiomycetidae</taxon>
        <taxon>Onygenales</taxon>
        <taxon>Ajellomycetaceae</taxon>
        <taxon>Emergomyces</taxon>
    </lineage>
</organism>
<comment type="caution">
    <text evidence="1">The sequence shown here is derived from an EMBL/GenBank/DDBJ whole genome shotgun (WGS) entry which is preliminary data.</text>
</comment>
<evidence type="ECO:0000313" key="2">
    <source>
        <dbReference type="Proteomes" id="UP000091918"/>
    </source>
</evidence>
<dbReference type="OrthoDB" id="9981546at2759"/>
<keyword evidence="2" id="KW-1185">Reference proteome</keyword>
<evidence type="ECO:0000313" key="1">
    <source>
        <dbReference type="EMBL" id="OAX77659.1"/>
    </source>
</evidence>
<protein>
    <submittedName>
        <fullName evidence="1">Uncharacterized protein</fullName>
    </submittedName>
</protein>
<accession>A0A1B7NLE5</accession>